<organism evidence="1 2">
    <name type="scientific">Aphis glycines</name>
    <name type="common">Soybean aphid</name>
    <dbReference type="NCBI Taxonomy" id="307491"/>
    <lineage>
        <taxon>Eukaryota</taxon>
        <taxon>Metazoa</taxon>
        <taxon>Ecdysozoa</taxon>
        <taxon>Arthropoda</taxon>
        <taxon>Hexapoda</taxon>
        <taxon>Insecta</taxon>
        <taxon>Pterygota</taxon>
        <taxon>Neoptera</taxon>
        <taxon>Paraneoptera</taxon>
        <taxon>Hemiptera</taxon>
        <taxon>Sternorrhyncha</taxon>
        <taxon>Aphidomorpha</taxon>
        <taxon>Aphidoidea</taxon>
        <taxon>Aphididae</taxon>
        <taxon>Aphidini</taxon>
        <taxon>Aphis</taxon>
        <taxon>Aphis</taxon>
    </lineage>
</organism>
<keyword evidence="2" id="KW-1185">Reference proteome</keyword>
<reference evidence="1 2" key="1">
    <citation type="submission" date="2019-08" db="EMBL/GenBank/DDBJ databases">
        <title>The genome of the soybean aphid Biotype 1, its phylome, world population structure and adaptation to the North American continent.</title>
        <authorList>
            <person name="Giordano R."/>
            <person name="Donthu R.K."/>
            <person name="Hernandez A.G."/>
            <person name="Wright C.L."/>
            <person name="Zimin A.V."/>
        </authorList>
    </citation>
    <scope>NUCLEOTIDE SEQUENCE [LARGE SCALE GENOMIC DNA]</scope>
    <source>
        <tissue evidence="1">Whole aphids</tissue>
    </source>
</reference>
<protein>
    <submittedName>
        <fullName evidence="1">Uncharacterized protein</fullName>
    </submittedName>
</protein>
<gene>
    <name evidence="1" type="ORF">AGLY_012873</name>
</gene>
<name>A0A6G0T825_APHGL</name>
<comment type="caution">
    <text evidence="1">The sequence shown here is derived from an EMBL/GenBank/DDBJ whole genome shotgun (WGS) entry which is preliminary data.</text>
</comment>
<evidence type="ECO:0000313" key="1">
    <source>
        <dbReference type="EMBL" id="KAE9527593.1"/>
    </source>
</evidence>
<sequence length="492" mass="56411">MYVMIEKKSSLIEESPINFPYNIVINNENSHLIILYKKAFKVARKFSLISSELRFLKNASASSTNNNKPFLELFAQSKTLCISVTPSFPKGATSPPCFSSTWGSIHQDIAVHTTIFLILYTYPNLDSNFGGKITSFNALLFLVLSSLKVKIGCLADSNNENREVSLTNEDYLITTLVYSPNLDSTYFAVTPVKPLALYIPSAKRDKPPAAIKVLSQSESKAFAPLPKIEPAVLETKKMIIKYFIDSKTVCRCSEAFNLSCSILKQNFNKLDRNTFCELTDLDIVTFLQPTTFFFLQHQLVFVPRVLVPNEFHILLFLFASPLDDDGGGDGFLSETLSIFSKFGVSGLLPPPIPKIHDMITEIHILNFKIQFIDIIFNYLTRLICHYALIVAEKDHNLKMIYRLARFSRIKIEKWNTNTYYLKDNCSLLLLGNWSSILWKKYILKQDWNKYVGDFRIINKYTLQNRLILTVVHFCYYYLLSPTEHITYQRVSQ</sequence>
<dbReference type="EMBL" id="VYZN01000052">
    <property type="protein sequence ID" value="KAE9527593.1"/>
    <property type="molecule type" value="Genomic_DNA"/>
</dbReference>
<dbReference type="AlphaFoldDB" id="A0A6G0T825"/>
<dbReference type="Proteomes" id="UP000475862">
    <property type="component" value="Unassembled WGS sequence"/>
</dbReference>
<evidence type="ECO:0000313" key="2">
    <source>
        <dbReference type="Proteomes" id="UP000475862"/>
    </source>
</evidence>
<accession>A0A6G0T825</accession>
<proteinExistence type="predicted"/>